<dbReference type="PIRSF" id="PIRSF017082">
    <property type="entry name" value="YflP"/>
    <property type="match status" value="1"/>
</dbReference>
<dbReference type="EMBL" id="JBEPSH010000001">
    <property type="protein sequence ID" value="MET4575077.1"/>
    <property type="molecule type" value="Genomic_DNA"/>
</dbReference>
<evidence type="ECO:0000256" key="2">
    <source>
        <dbReference type="SAM" id="SignalP"/>
    </source>
</evidence>
<dbReference type="Pfam" id="PF03401">
    <property type="entry name" value="TctC"/>
    <property type="match status" value="1"/>
</dbReference>
<dbReference type="PANTHER" id="PTHR42928:SF5">
    <property type="entry name" value="BLR1237 PROTEIN"/>
    <property type="match status" value="1"/>
</dbReference>
<dbReference type="InterPro" id="IPR042100">
    <property type="entry name" value="Bug_dom1"/>
</dbReference>
<organism evidence="3 4">
    <name type="scientific">Ottowia thiooxydans</name>
    <dbReference type="NCBI Taxonomy" id="219182"/>
    <lineage>
        <taxon>Bacteria</taxon>
        <taxon>Pseudomonadati</taxon>
        <taxon>Pseudomonadota</taxon>
        <taxon>Betaproteobacteria</taxon>
        <taxon>Burkholderiales</taxon>
        <taxon>Comamonadaceae</taxon>
        <taxon>Ottowia</taxon>
    </lineage>
</organism>
<dbReference type="PROSITE" id="PS51318">
    <property type="entry name" value="TAT"/>
    <property type="match status" value="1"/>
</dbReference>
<dbReference type="RefSeq" id="WP_354440321.1">
    <property type="nucleotide sequence ID" value="NZ_JBEPSH010000001.1"/>
</dbReference>
<comment type="caution">
    <text evidence="3">The sequence shown here is derived from an EMBL/GenBank/DDBJ whole genome shotgun (WGS) entry which is preliminary data.</text>
</comment>
<name>A0ABV2Q2C3_9BURK</name>
<comment type="similarity">
    <text evidence="1">Belongs to the UPF0065 (bug) family.</text>
</comment>
<feature type="signal peptide" evidence="2">
    <location>
        <begin position="1"/>
        <end position="31"/>
    </location>
</feature>
<keyword evidence="2" id="KW-0732">Signal</keyword>
<evidence type="ECO:0000256" key="1">
    <source>
        <dbReference type="ARBA" id="ARBA00006987"/>
    </source>
</evidence>
<reference evidence="3 4" key="1">
    <citation type="submission" date="2024-06" db="EMBL/GenBank/DDBJ databases">
        <title>Sorghum-associated microbial communities from plants grown in Nebraska, USA.</title>
        <authorList>
            <person name="Schachtman D."/>
        </authorList>
    </citation>
    <scope>NUCLEOTIDE SEQUENCE [LARGE SCALE GENOMIC DNA]</scope>
    <source>
        <strain evidence="3 4">2709</strain>
    </source>
</reference>
<keyword evidence="3" id="KW-0675">Receptor</keyword>
<sequence length="330" mass="34704">MSRNLRSVSRRTMLSYVAAPALALPAAAAWAWPDKQINMVLGYAAGGSVDAVARLIAPALSNRLGQSIVIENLGGVGGALGATRVARAAPDAHTLMLGSTSEVCIAWAVNPNLKYNGLTDLAPVGNIASSGLVLVGNKGIPRQTTPELLQYVKSNPGKVSLATVGVGTPHHLMLEYINRMTGTDILHVPYRSAASITTDVISGRVSLSLLSVTTALPFIESGQLHAFAVTSKLEDPALPGVPPLSRVAGLKDAVFELFYGMFAPANTPQALLEKLNTELNAILKTPDIQQALLKQGIVASGGSIHQFKKQVRDDSEKYQQIIKSAGITLS</sequence>
<protein>
    <submittedName>
        <fullName evidence="3">Tripartite-type tricarboxylate transporter receptor subunit TctC</fullName>
    </submittedName>
</protein>
<keyword evidence="4" id="KW-1185">Reference proteome</keyword>
<dbReference type="PANTHER" id="PTHR42928">
    <property type="entry name" value="TRICARBOXYLATE-BINDING PROTEIN"/>
    <property type="match status" value="1"/>
</dbReference>
<feature type="chain" id="PRO_5046043169" evidence="2">
    <location>
        <begin position="32"/>
        <end position="330"/>
    </location>
</feature>
<dbReference type="InterPro" id="IPR006311">
    <property type="entry name" value="TAT_signal"/>
</dbReference>
<dbReference type="Gene3D" id="3.40.190.150">
    <property type="entry name" value="Bordetella uptake gene, domain 1"/>
    <property type="match status" value="1"/>
</dbReference>
<dbReference type="Proteomes" id="UP001549320">
    <property type="component" value="Unassembled WGS sequence"/>
</dbReference>
<dbReference type="Gene3D" id="3.40.190.10">
    <property type="entry name" value="Periplasmic binding protein-like II"/>
    <property type="match status" value="1"/>
</dbReference>
<dbReference type="InterPro" id="IPR005064">
    <property type="entry name" value="BUG"/>
</dbReference>
<dbReference type="SUPFAM" id="SSF53850">
    <property type="entry name" value="Periplasmic binding protein-like II"/>
    <property type="match status" value="1"/>
</dbReference>
<evidence type="ECO:0000313" key="3">
    <source>
        <dbReference type="EMBL" id="MET4575077.1"/>
    </source>
</evidence>
<proteinExistence type="inferred from homology"/>
<gene>
    <name evidence="3" type="ORF">ABIE13_000174</name>
</gene>
<accession>A0ABV2Q2C3</accession>
<evidence type="ECO:0000313" key="4">
    <source>
        <dbReference type="Proteomes" id="UP001549320"/>
    </source>
</evidence>